<feature type="non-terminal residue" evidence="2">
    <location>
        <position position="117"/>
    </location>
</feature>
<dbReference type="EMBL" id="JBJKFK010002901">
    <property type="protein sequence ID" value="KAL3310498.1"/>
    <property type="molecule type" value="Genomic_DNA"/>
</dbReference>
<evidence type="ECO:0000256" key="1">
    <source>
        <dbReference type="SAM" id="MobiDB-lite"/>
    </source>
</evidence>
<dbReference type="AlphaFoldDB" id="A0ABD2PTU8"/>
<reference evidence="2 3" key="1">
    <citation type="submission" date="2024-11" db="EMBL/GenBank/DDBJ databases">
        <title>Adaptive evolution of stress response genes in parasites aligns with host niche diversity.</title>
        <authorList>
            <person name="Hahn C."/>
            <person name="Resl P."/>
        </authorList>
    </citation>
    <scope>NUCLEOTIDE SEQUENCE [LARGE SCALE GENOMIC DNA]</scope>
    <source>
        <strain evidence="2">EGGRZ-B1_66</strain>
        <tissue evidence="2">Body</tissue>
    </source>
</reference>
<gene>
    <name evidence="2" type="ORF">Ciccas_010938</name>
</gene>
<dbReference type="Proteomes" id="UP001626550">
    <property type="component" value="Unassembled WGS sequence"/>
</dbReference>
<protein>
    <submittedName>
        <fullName evidence="2">Uncharacterized protein</fullName>
    </submittedName>
</protein>
<accession>A0ABD2PTU8</accession>
<comment type="caution">
    <text evidence="2">The sequence shown here is derived from an EMBL/GenBank/DDBJ whole genome shotgun (WGS) entry which is preliminary data.</text>
</comment>
<sequence length="117" mass="12980">MPYKQDALHLTQKWSKLQQLWHMSLSGAGIEAISEALGFLESSASQSQESRRDSCIAAGASRSNSGSWEVTALSHNMRPNTPLNLLLSINSKQKRQISELETHSSSLLSQLSKKRKQ</sequence>
<name>A0ABD2PTU8_9PLAT</name>
<keyword evidence="3" id="KW-1185">Reference proteome</keyword>
<feature type="region of interest" description="Disordered" evidence="1">
    <location>
        <begin position="44"/>
        <end position="64"/>
    </location>
</feature>
<organism evidence="2 3">
    <name type="scientific">Cichlidogyrus casuarinus</name>
    <dbReference type="NCBI Taxonomy" id="1844966"/>
    <lineage>
        <taxon>Eukaryota</taxon>
        <taxon>Metazoa</taxon>
        <taxon>Spiralia</taxon>
        <taxon>Lophotrochozoa</taxon>
        <taxon>Platyhelminthes</taxon>
        <taxon>Monogenea</taxon>
        <taxon>Monopisthocotylea</taxon>
        <taxon>Dactylogyridea</taxon>
        <taxon>Ancyrocephalidae</taxon>
        <taxon>Cichlidogyrus</taxon>
    </lineage>
</organism>
<evidence type="ECO:0000313" key="2">
    <source>
        <dbReference type="EMBL" id="KAL3310498.1"/>
    </source>
</evidence>
<proteinExistence type="predicted"/>
<evidence type="ECO:0000313" key="3">
    <source>
        <dbReference type="Proteomes" id="UP001626550"/>
    </source>
</evidence>